<evidence type="ECO:0000256" key="2">
    <source>
        <dbReference type="ARBA" id="ARBA00001964"/>
    </source>
</evidence>
<evidence type="ECO:0000256" key="4">
    <source>
        <dbReference type="ARBA" id="ARBA00003908"/>
    </source>
</evidence>
<dbReference type="InterPro" id="IPR051457">
    <property type="entry name" value="2-oxoacid:Fd_oxidoreductase"/>
</dbReference>
<dbReference type="PANTHER" id="PTHR48084">
    <property type="entry name" value="2-OXOGLUTARATE OXIDOREDUCTASE SUBUNIT KORB-RELATED"/>
    <property type="match status" value="1"/>
</dbReference>
<evidence type="ECO:0000256" key="7">
    <source>
        <dbReference type="ARBA" id="ARBA00022723"/>
    </source>
</evidence>
<comment type="subunit">
    <text evidence="5">Heterodimer composed of an alpha and a beta subunit.</text>
</comment>
<feature type="domain" description="Pyruvate ferredoxin oxidoreductase beta subunit C-terminal" evidence="15">
    <location>
        <begin position="197"/>
        <end position="269"/>
    </location>
</feature>
<keyword evidence="9" id="KW-0560">Oxidoreductase</keyword>
<dbReference type="GO" id="GO:0018491">
    <property type="term" value="F:2-oxobutyrate synthase activity"/>
    <property type="evidence" value="ECO:0007669"/>
    <property type="project" value="UniProtKB-ARBA"/>
</dbReference>
<dbReference type="SUPFAM" id="SSF52518">
    <property type="entry name" value="Thiamin diphosphate-binding fold (THDP-binding)"/>
    <property type="match status" value="1"/>
</dbReference>
<dbReference type="GO" id="GO:0051536">
    <property type="term" value="F:iron-sulfur cluster binding"/>
    <property type="evidence" value="ECO:0007669"/>
    <property type="project" value="UniProtKB-KW"/>
</dbReference>
<keyword evidence="10" id="KW-0408">Iron</keyword>
<dbReference type="Pfam" id="PF12367">
    <property type="entry name" value="PFO_beta_C"/>
    <property type="match status" value="1"/>
</dbReference>
<dbReference type="GO" id="GO:0030976">
    <property type="term" value="F:thiamine pyrophosphate binding"/>
    <property type="evidence" value="ECO:0007669"/>
    <property type="project" value="InterPro"/>
</dbReference>
<name>A0A2T9XAN4_9CREN</name>
<protein>
    <recommendedName>
        <fullName evidence="6">2-oxoacid oxidoreductase (ferredoxin)</fullName>
        <ecNumber evidence="6">1.2.7.11</ecNumber>
    </recommendedName>
</protein>
<comment type="function">
    <text evidence="4">Catalyzes the coenzyme A-dependent oxidative decarboxylation of different 2-oxoacids such as 2-oxoglutarate, pyruvate and 2-oxobutyrate to form their CoA derivatives.</text>
</comment>
<dbReference type="NCBIfam" id="TIGR02177">
    <property type="entry name" value="PorB_KorB"/>
    <property type="match status" value="1"/>
</dbReference>
<comment type="cofactor">
    <cofactor evidence="3">
        <name>[4Fe-4S] cluster</name>
        <dbReference type="ChEBI" id="CHEBI:49883"/>
    </cofactor>
</comment>
<evidence type="ECO:0000259" key="14">
    <source>
        <dbReference type="Pfam" id="PF02775"/>
    </source>
</evidence>
<keyword evidence="7" id="KW-0479">Metal-binding</keyword>
<feature type="domain" description="Thiamine pyrophosphate enzyme TPP-binding" evidence="14">
    <location>
        <begin position="49"/>
        <end position="193"/>
    </location>
</feature>
<dbReference type="EMBL" id="QEFD01000046">
    <property type="protein sequence ID" value="PVU77154.1"/>
    <property type="molecule type" value="Genomic_DNA"/>
</dbReference>
<comment type="caution">
    <text evidence="16">The sequence shown here is derived from an EMBL/GenBank/DDBJ whole genome shotgun (WGS) entry which is preliminary data.</text>
</comment>
<keyword evidence="12" id="KW-0786">Thiamine pyrophosphate</keyword>
<reference evidence="16 17" key="1">
    <citation type="journal article" date="2015" name="Appl. Environ. Microbiol.">
        <title>Nanoarchaeota, Their Sulfolobales Host, and Nanoarchaeota Virus Distribution across Yellowstone National Park Hot Springs.</title>
        <authorList>
            <person name="Munson-McGee J.H."/>
            <person name="Field E.K."/>
            <person name="Bateson M."/>
            <person name="Rooney C."/>
            <person name="Stepanauskas R."/>
            <person name="Young M.J."/>
        </authorList>
    </citation>
    <scope>NUCLEOTIDE SEQUENCE [LARGE SCALE GENOMIC DNA]</scope>
    <source>
        <strain evidence="16">SCGC AC-742_N10</strain>
    </source>
</reference>
<evidence type="ECO:0000256" key="12">
    <source>
        <dbReference type="ARBA" id="ARBA00023052"/>
    </source>
</evidence>
<evidence type="ECO:0000256" key="11">
    <source>
        <dbReference type="ARBA" id="ARBA00023014"/>
    </source>
</evidence>
<dbReference type="GO" id="GO:0046872">
    <property type="term" value="F:metal ion binding"/>
    <property type="evidence" value="ECO:0007669"/>
    <property type="project" value="UniProtKB-KW"/>
</dbReference>
<dbReference type="AlphaFoldDB" id="A0A2T9XAN4"/>
<evidence type="ECO:0000256" key="6">
    <source>
        <dbReference type="ARBA" id="ARBA00012691"/>
    </source>
</evidence>
<evidence type="ECO:0000259" key="15">
    <source>
        <dbReference type="Pfam" id="PF12367"/>
    </source>
</evidence>
<dbReference type="RefSeq" id="WP_013774899.1">
    <property type="nucleotide sequence ID" value="NC_015518.1"/>
</dbReference>
<keyword evidence="11" id="KW-0411">Iron-sulfur</keyword>
<dbReference type="Pfam" id="PF02775">
    <property type="entry name" value="TPP_enzyme_C"/>
    <property type="match status" value="1"/>
</dbReference>
<accession>A0A2T9XAN4</accession>
<dbReference type="OMA" id="PEWCPGC"/>
<dbReference type="InterPro" id="IPR029061">
    <property type="entry name" value="THDP-binding"/>
</dbReference>
<dbReference type="FunFam" id="3.40.50.970:FF:000049">
    <property type="entry name" value="2-oxoglutarate ferredoxin oxidoreductase subunit beta"/>
    <property type="match status" value="1"/>
</dbReference>
<evidence type="ECO:0000256" key="1">
    <source>
        <dbReference type="ARBA" id="ARBA00001946"/>
    </source>
</evidence>
<keyword evidence="8" id="KW-0460">Magnesium</keyword>
<comment type="cofactor">
    <cofactor evidence="2">
        <name>thiamine diphosphate</name>
        <dbReference type="ChEBI" id="CHEBI:58937"/>
    </cofactor>
</comment>
<dbReference type="InterPro" id="IPR053399">
    <property type="entry name" value="2-oxoacid:Fd_oxidored_beta"/>
</dbReference>
<dbReference type="PANTHER" id="PTHR48084:SF2">
    <property type="entry name" value="PYRUVATE FERREDOXIN_FLAVODOXIN OXIDOREDUCTASE, BETA SUBUNIT"/>
    <property type="match status" value="1"/>
</dbReference>
<dbReference type="CDD" id="cd03375">
    <property type="entry name" value="TPP_OGFOR"/>
    <property type="match status" value="1"/>
</dbReference>
<evidence type="ECO:0000313" key="17">
    <source>
        <dbReference type="Proteomes" id="UP000245638"/>
    </source>
</evidence>
<dbReference type="InterPro" id="IPR011766">
    <property type="entry name" value="TPP_enzyme_TPP-bd"/>
</dbReference>
<dbReference type="InterPro" id="IPR032686">
    <property type="entry name" value="PFO_beta_C"/>
</dbReference>
<comment type="cofactor">
    <cofactor evidence="1">
        <name>Mg(2+)</name>
        <dbReference type="ChEBI" id="CHEBI:18420"/>
    </cofactor>
</comment>
<dbReference type="InterPro" id="IPR011896">
    <property type="entry name" value="OFOB"/>
</dbReference>
<evidence type="ECO:0000256" key="8">
    <source>
        <dbReference type="ARBA" id="ARBA00022842"/>
    </source>
</evidence>
<evidence type="ECO:0000256" key="5">
    <source>
        <dbReference type="ARBA" id="ARBA00011631"/>
    </source>
</evidence>
<dbReference type="EC" id="1.2.7.11" evidence="6"/>
<organism evidence="16 17">
    <name type="scientific">Acidianus hospitalis</name>
    <dbReference type="NCBI Taxonomy" id="563177"/>
    <lineage>
        <taxon>Archaea</taxon>
        <taxon>Thermoproteota</taxon>
        <taxon>Thermoprotei</taxon>
        <taxon>Sulfolobales</taxon>
        <taxon>Sulfolobaceae</taxon>
        <taxon>Acidianus</taxon>
    </lineage>
</organism>
<evidence type="ECO:0000256" key="13">
    <source>
        <dbReference type="ARBA" id="ARBA00048893"/>
    </source>
</evidence>
<gene>
    <name evidence="16" type="ORF">DDW13_01330</name>
</gene>
<dbReference type="GO" id="GO:0047553">
    <property type="term" value="F:2-oxoglutarate synthase activity"/>
    <property type="evidence" value="ECO:0007669"/>
    <property type="project" value="UniProtKB-ARBA"/>
</dbReference>
<dbReference type="Gene3D" id="3.40.50.970">
    <property type="match status" value="1"/>
</dbReference>
<evidence type="ECO:0000256" key="3">
    <source>
        <dbReference type="ARBA" id="ARBA00001966"/>
    </source>
</evidence>
<dbReference type="Proteomes" id="UP000245638">
    <property type="component" value="Unassembled WGS sequence"/>
</dbReference>
<evidence type="ECO:0000256" key="9">
    <source>
        <dbReference type="ARBA" id="ARBA00023002"/>
    </source>
</evidence>
<proteinExistence type="predicted"/>
<sequence length="304" mass="33895">MQEHKPVFVDWCPGCGNFGILRAEEMAIRELGIDPKKVIVVSGIGCSGKIPHFIQLPIGGVHTLHGRSIAYATGIKLSNPSLEVIVNIGDGDGLGIGMGHFVHAGRRNIDMTVIVHDNGVYGLTKGQASPTLHRGLKTKSLPRPNINDAVNPISVALSAGYTFVARGYAYDVMHLKDLIVKAIKHKGLAFIDVLQPCPTYNDINTKEWYDKRIYKLDNDPTWDPKVKSEADQQTKFERAMLKALEWGDKIPIGVFYENELVPTFEERIMQNIPNYLDYYPAKQEIEKNGESTTKIDELIKAKRV</sequence>
<dbReference type="NCBIfam" id="NF041171">
    <property type="entry name" value="Oxoac_fdxbeta_Archa"/>
    <property type="match status" value="1"/>
</dbReference>
<evidence type="ECO:0000256" key="10">
    <source>
        <dbReference type="ARBA" id="ARBA00023004"/>
    </source>
</evidence>
<comment type="catalytic activity">
    <reaction evidence="13">
        <text>a 2-oxocarboxylate + 2 oxidized [2Fe-2S]-[ferredoxin] + CoA = an acyl-CoA + 2 reduced [2Fe-2S]-[ferredoxin] + CO2 + H(+)</text>
        <dbReference type="Rhea" id="RHEA:42316"/>
        <dbReference type="Rhea" id="RHEA-COMP:10000"/>
        <dbReference type="Rhea" id="RHEA-COMP:10001"/>
        <dbReference type="ChEBI" id="CHEBI:15378"/>
        <dbReference type="ChEBI" id="CHEBI:16526"/>
        <dbReference type="ChEBI" id="CHEBI:33737"/>
        <dbReference type="ChEBI" id="CHEBI:33738"/>
        <dbReference type="ChEBI" id="CHEBI:35179"/>
        <dbReference type="ChEBI" id="CHEBI:57287"/>
        <dbReference type="ChEBI" id="CHEBI:58342"/>
        <dbReference type="EC" id="1.2.7.11"/>
    </reaction>
</comment>
<evidence type="ECO:0000313" key="16">
    <source>
        <dbReference type="EMBL" id="PVU77154.1"/>
    </source>
</evidence>
<dbReference type="GO" id="GO:0019164">
    <property type="term" value="F:pyruvate synthase activity"/>
    <property type="evidence" value="ECO:0007669"/>
    <property type="project" value="UniProtKB-ARBA"/>
</dbReference>